<sequence>MCCNTNCLYIRLHSNPKLPAMQHSTDLIQSAQLIMDMLIQEREATRKWVT</sequence>
<proteinExistence type="predicted"/>
<reference evidence="1" key="1">
    <citation type="submission" date="2014-12" db="EMBL/GenBank/DDBJ databases">
        <title>Insight into the proteome of Arion vulgaris.</title>
        <authorList>
            <person name="Aradska J."/>
            <person name="Bulat T."/>
            <person name="Smidak R."/>
            <person name="Sarate P."/>
            <person name="Gangsoo J."/>
            <person name="Sialana F."/>
            <person name="Bilban M."/>
            <person name="Lubec G."/>
        </authorList>
    </citation>
    <scope>NUCLEOTIDE SEQUENCE</scope>
    <source>
        <tissue evidence="1">Skin</tissue>
    </source>
</reference>
<dbReference type="AlphaFoldDB" id="A0A0B6Y1S8"/>
<evidence type="ECO:0000313" key="1">
    <source>
        <dbReference type="EMBL" id="CEK49791.1"/>
    </source>
</evidence>
<accession>A0A0B6Y1S8</accession>
<organism evidence="1">
    <name type="scientific">Arion vulgaris</name>
    <dbReference type="NCBI Taxonomy" id="1028688"/>
    <lineage>
        <taxon>Eukaryota</taxon>
        <taxon>Metazoa</taxon>
        <taxon>Spiralia</taxon>
        <taxon>Lophotrochozoa</taxon>
        <taxon>Mollusca</taxon>
        <taxon>Gastropoda</taxon>
        <taxon>Heterobranchia</taxon>
        <taxon>Euthyneura</taxon>
        <taxon>Panpulmonata</taxon>
        <taxon>Eupulmonata</taxon>
        <taxon>Stylommatophora</taxon>
        <taxon>Helicina</taxon>
        <taxon>Arionoidea</taxon>
        <taxon>Arionidae</taxon>
        <taxon>Arion</taxon>
    </lineage>
</organism>
<dbReference type="EMBL" id="HACG01002926">
    <property type="protein sequence ID" value="CEK49791.1"/>
    <property type="molecule type" value="Transcribed_RNA"/>
</dbReference>
<gene>
    <name evidence="1" type="primary">ORF8860</name>
</gene>
<protein>
    <submittedName>
        <fullName evidence="1">Uncharacterized protein</fullName>
    </submittedName>
</protein>
<name>A0A0B6Y1S8_9EUPU</name>